<sequence length="62" mass="7289">MVLTKSKAVKKCLFMQKLKQFYFKSKLRNREQLFVLGLSYSKIKRIAKKLLPSLLIICAIKI</sequence>
<dbReference type="AlphaFoldDB" id="A0A371AZB7"/>
<organism evidence="1 2">
    <name type="scientific">Anaerosacchariphilus polymeriproducens</name>
    <dbReference type="NCBI Taxonomy" id="1812858"/>
    <lineage>
        <taxon>Bacteria</taxon>
        <taxon>Bacillati</taxon>
        <taxon>Bacillota</taxon>
        <taxon>Clostridia</taxon>
        <taxon>Lachnospirales</taxon>
        <taxon>Lachnospiraceae</taxon>
        <taxon>Anaerosacchariphilus</taxon>
    </lineage>
</organism>
<dbReference type="Proteomes" id="UP000255036">
    <property type="component" value="Unassembled WGS sequence"/>
</dbReference>
<comment type="caution">
    <text evidence="1">The sequence shown here is derived from an EMBL/GenBank/DDBJ whole genome shotgun (WGS) entry which is preliminary data.</text>
</comment>
<reference evidence="1 2" key="1">
    <citation type="submission" date="2018-07" db="EMBL/GenBank/DDBJ databases">
        <title>Anaerosacharophilus polymeroproducens gen. nov. sp. nov., an anaerobic bacterium isolated from salt field.</title>
        <authorList>
            <person name="Kim W."/>
            <person name="Yang S.-H."/>
            <person name="Oh J."/>
            <person name="Lee J.-H."/>
            <person name="Kwon K.K."/>
        </authorList>
    </citation>
    <scope>NUCLEOTIDE SEQUENCE [LARGE SCALE GENOMIC DNA]</scope>
    <source>
        <strain evidence="1 2">MCWD5</strain>
    </source>
</reference>
<keyword evidence="2" id="KW-1185">Reference proteome</keyword>
<accession>A0A371AZB7</accession>
<name>A0A371AZB7_9FIRM</name>
<protein>
    <submittedName>
        <fullName evidence="1">Uncharacterized protein</fullName>
    </submittedName>
</protein>
<proteinExistence type="predicted"/>
<dbReference type="EMBL" id="QRCT01000009">
    <property type="protein sequence ID" value="RDU24893.1"/>
    <property type="molecule type" value="Genomic_DNA"/>
</dbReference>
<evidence type="ECO:0000313" key="2">
    <source>
        <dbReference type="Proteomes" id="UP000255036"/>
    </source>
</evidence>
<gene>
    <name evidence="1" type="ORF">DWV06_01290</name>
</gene>
<evidence type="ECO:0000313" key="1">
    <source>
        <dbReference type="EMBL" id="RDU24893.1"/>
    </source>
</evidence>